<evidence type="ECO:0000313" key="4">
    <source>
        <dbReference type="Proteomes" id="UP000197424"/>
    </source>
</evidence>
<protein>
    <submittedName>
        <fullName evidence="3">Glycosyl transferase family 1</fullName>
    </submittedName>
</protein>
<dbReference type="Pfam" id="PF13692">
    <property type="entry name" value="Glyco_trans_1_4"/>
    <property type="match status" value="1"/>
</dbReference>
<reference evidence="4" key="1">
    <citation type="submission" date="2017-06" db="EMBL/GenBank/DDBJ databases">
        <title>Whole genome sequence of Laribacter hongkongensis LHGZ1.</title>
        <authorList>
            <person name="Chen D."/>
            <person name="Wu H."/>
            <person name="Chen J."/>
        </authorList>
    </citation>
    <scope>NUCLEOTIDE SEQUENCE [LARGE SCALE GENOMIC DNA]</scope>
    <source>
        <strain evidence="4">LHGZ1</strain>
    </source>
</reference>
<dbReference type="SUPFAM" id="SSF53756">
    <property type="entry name" value="UDP-Glycosyltransferase/glycogen phosphorylase"/>
    <property type="match status" value="1"/>
</dbReference>
<dbReference type="InterPro" id="IPR028098">
    <property type="entry name" value="Glyco_trans_4-like_N"/>
</dbReference>
<gene>
    <name evidence="3" type="ORF">LHGZ1_1268</name>
</gene>
<organism evidence="3 4">
    <name type="scientific">Laribacter hongkongensis</name>
    <dbReference type="NCBI Taxonomy" id="168471"/>
    <lineage>
        <taxon>Bacteria</taxon>
        <taxon>Pseudomonadati</taxon>
        <taxon>Pseudomonadota</taxon>
        <taxon>Betaproteobacteria</taxon>
        <taxon>Neisseriales</taxon>
        <taxon>Aquaspirillaceae</taxon>
        <taxon>Laribacter</taxon>
    </lineage>
</organism>
<dbReference type="Proteomes" id="UP000197424">
    <property type="component" value="Chromosome"/>
</dbReference>
<dbReference type="EMBL" id="CP022115">
    <property type="protein sequence ID" value="ASJ24099.1"/>
    <property type="molecule type" value="Genomic_DNA"/>
</dbReference>
<proteinExistence type="predicted"/>
<name>A0A248LHX1_9NEIS</name>
<sequence>MRITFIMPADDLTGGNRVVATYARLLQARGHRVQVVCNAPDRPGWRQRLRLLRRGAWQQACRPAGAAPSGHVSRAGVPFHVLECPRPVRAADLPDADVLVASWWETARWMQDMPASKGRKVHLLQGYETWGGGDVRRQVQDTLRLPNCKIAISESLKREIEADLGSLGMFVVPNAVDLQLFDAPPRQRGTPPVVGFIYAGSPVKGSDRCRQAIELARRDLPELRALAFGADQPAADWPLPADCRFVYRPEQTRLAALYARCDVWLFASRQDSFGLPILEAMACRTPVVGVSVGAAPELLTVDTGCLVADGPDAMLTAGLAAGIVRLCSQSPEQWCRMSGQAHARAHAYSWDDATDRLLQVLETLHD</sequence>
<dbReference type="AlphaFoldDB" id="A0A248LHX1"/>
<dbReference type="PANTHER" id="PTHR46401">
    <property type="entry name" value="GLYCOSYLTRANSFERASE WBBK-RELATED"/>
    <property type="match status" value="1"/>
</dbReference>
<dbReference type="PANTHER" id="PTHR46401:SF2">
    <property type="entry name" value="GLYCOSYLTRANSFERASE WBBK-RELATED"/>
    <property type="match status" value="1"/>
</dbReference>
<dbReference type="GO" id="GO:0009103">
    <property type="term" value="P:lipopolysaccharide biosynthetic process"/>
    <property type="evidence" value="ECO:0007669"/>
    <property type="project" value="TreeGrafter"/>
</dbReference>
<feature type="domain" description="Glycosyltransferase subfamily 4-like N-terminal" evidence="2">
    <location>
        <begin position="14"/>
        <end position="179"/>
    </location>
</feature>
<evidence type="ECO:0000313" key="3">
    <source>
        <dbReference type="EMBL" id="ASJ24099.1"/>
    </source>
</evidence>
<evidence type="ECO:0000259" key="2">
    <source>
        <dbReference type="Pfam" id="PF13439"/>
    </source>
</evidence>
<dbReference type="GO" id="GO:0016757">
    <property type="term" value="F:glycosyltransferase activity"/>
    <property type="evidence" value="ECO:0007669"/>
    <property type="project" value="TreeGrafter"/>
</dbReference>
<dbReference type="RefSeq" id="WP_161493491.1">
    <property type="nucleotide sequence ID" value="NZ_CP022115.1"/>
</dbReference>
<keyword evidence="1 3" id="KW-0808">Transferase</keyword>
<accession>A0A248LHX1</accession>
<evidence type="ECO:0000256" key="1">
    <source>
        <dbReference type="ARBA" id="ARBA00022679"/>
    </source>
</evidence>
<dbReference type="Gene3D" id="3.40.50.2000">
    <property type="entry name" value="Glycogen Phosphorylase B"/>
    <property type="match status" value="1"/>
</dbReference>
<dbReference type="Pfam" id="PF13439">
    <property type="entry name" value="Glyco_transf_4"/>
    <property type="match status" value="1"/>
</dbReference>
<dbReference type="Gene3D" id="3.40.50.11090">
    <property type="match status" value="1"/>
</dbReference>
<dbReference type="CDD" id="cd03801">
    <property type="entry name" value="GT4_PimA-like"/>
    <property type="match status" value="1"/>
</dbReference>